<sequence>MKSFRATYRRYRTLWVSLLACAAFLALAVYGWGVSLQDLANTLWVAAVLLAGLIIAAAILGFVLFRVRRWRERRQR</sequence>
<keyword evidence="1" id="KW-0472">Membrane</keyword>
<dbReference type="EMBL" id="RJUK01000001">
    <property type="protein sequence ID" value="ROQ20226.1"/>
    <property type="molecule type" value="Genomic_DNA"/>
</dbReference>
<comment type="caution">
    <text evidence="2">The sequence shown here is derived from an EMBL/GenBank/DDBJ whole genome shotgun (WGS) entry which is preliminary data.</text>
</comment>
<proteinExistence type="predicted"/>
<keyword evidence="1" id="KW-0812">Transmembrane</keyword>
<feature type="transmembrane region" description="Helical" evidence="1">
    <location>
        <begin position="43"/>
        <end position="67"/>
    </location>
</feature>
<reference evidence="2 3" key="1">
    <citation type="submission" date="2018-11" db="EMBL/GenBank/DDBJ databases">
        <title>Genomic Encyclopedia of Type Strains, Phase IV (KMG-IV): sequencing the most valuable type-strain genomes for metagenomic binning, comparative biology and taxonomic classification.</title>
        <authorList>
            <person name="Goeker M."/>
        </authorList>
    </citation>
    <scope>NUCLEOTIDE SEQUENCE [LARGE SCALE GENOMIC DNA]</scope>
    <source>
        <strain evidence="2 3">DSM 16974</strain>
    </source>
</reference>
<keyword evidence="1" id="KW-1133">Transmembrane helix</keyword>
<dbReference type="Proteomes" id="UP000273643">
    <property type="component" value="Unassembled WGS sequence"/>
</dbReference>
<keyword evidence="3" id="KW-1185">Reference proteome</keyword>
<protein>
    <submittedName>
        <fullName evidence="2">Uncharacterized protein</fullName>
    </submittedName>
</protein>
<organism evidence="2 3">
    <name type="scientific">Marinimicrobium koreense</name>
    <dbReference type="NCBI Taxonomy" id="306545"/>
    <lineage>
        <taxon>Bacteria</taxon>
        <taxon>Pseudomonadati</taxon>
        <taxon>Pseudomonadota</taxon>
        <taxon>Gammaproteobacteria</taxon>
        <taxon>Cellvibrionales</taxon>
        <taxon>Cellvibrionaceae</taxon>
        <taxon>Marinimicrobium</taxon>
    </lineage>
</organism>
<evidence type="ECO:0000313" key="3">
    <source>
        <dbReference type="Proteomes" id="UP000273643"/>
    </source>
</evidence>
<gene>
    <name evidence="2" type="ORF">EDC38_0826</name>
</gene>
<evidence type="ECO:0000256" key="1">
    <source>
        <dbReference type="SAM" id="Phobius"/>
    </source>
</evidence>
<dbReference type="AlphaFoldDB" id="A0A3N1P5Y0"/>
<dbReference type="RefSeq" id="WP_024460244.1">
    <property type="nucleotide sequence ID" value="NZ_JBHYFO010000002.1"/>
</dbReference>
<name>A0A3N1P5Y0_9GAMM</name>
<evidence type="ECO:0000313" key="2">
    <source>
        <dbReference type="EMBL" id="ROQ20226.1"/>
    </source>
</evidence>
<accession>A0A3N1P5Y0</accession>